<keyword evidence="7" id="KW-0808">Transferase</keyword>
<proteinExistence type="inferred from homology"/>
<evidence type="ECO:0000256" key="2">
    <source>
        <dbReference type="ARBA" id="ARBA00005099"/>
    </source>
</evidence>
<dbReference type="EMBL" id="MUNK01000336">
    <property type="protein sequence ID" value="OTA22878.1"/>
    <property type="molecule type" value="Genomic_DNA"/>
</dbReference>
<dbReference type="InterPro" id="IPR022278">
    <property type="entry name" value="Pser_aminoTfrase"/>
</dbReference>
<dbReference type="InterPro" id="IPR015424">
    <property type="entry name" value="PyrdxlP-dep_Trfase"/>
</dbReference>
<dbReference type="InParanoid" id="A0A1Z5SQ57"/>
<dbReference type="GO" id="GO:0006564">
    <property type="term" value="P:L-serine biosynthetic process"/>
    <property type="evidence" value="ECO:0007669"/>
    <property type="project" value="UniProtKB-KW"/>
</dbReference>
<evidence type="ECO:0000259" key="14">
    <source>
        <dbReference type="SMART" id="SM00906"/>
    </source>
</evidence>
<sequence length="1044" mass="112266">MSCSSCLNYNNTGIGLTELSHRSAEANAILAHTQSCLRKLLDIPESDGPDGYQILFLQGGGSGEFSAVVYHMVSAWLGKLAKEKQQGLDQEAEKMKLDYLVTGSWSLKASQEAARLVGSEHVNIVTDSRKARSNGKFGTIPKQDDWTPTKHAENVALTYYCDNETVDGVEFPSLPGSGNFPNLVADMSSNFLSRPINVRAHAAIFGGAQKNVGTTGITLAIISNAILPPHASMAEPTLLRKLGLPNGPIVLDWPTISKNNSLYNTLPIFDVWIAGQVMQRLLDQSPADQSPRITAQESESNQKASLLYSALDSHPETYHVVPDTAVRSRMNLCFRVRGGDEGAEKDFLKKAEAQGLLGLKGHRSVGGMRVSNYNAVPVAAVEKLAAFLVGFAKEVEEKCVHFANGDHEGETDGSDGAAAAHNTERSSAETPNSTGGGKRFVSDLNPEAAFLNRPSSHDGETQRPPNDDIGIWVDRQEFEALLKHKNQSTSGGGGGGGRQAYASSTQLERPHSAVLGPLIDIYFRRIHIFLPLLDEDEVRQQHAAGLVPEPLAHAVCLVAAKDAQAEPHLKLGNSTTALPPRDFCSRLHSSVMGALRAPCKYDKVTLIRILALVSMHNEGADVAEDASMLLSQAMHHAQTIGIHLGQQSTTPTGMDLAMKRLFWCLYALDRANSSMNGRPIIMSDVDIAIDPFLPGESGFPAFEAWLRITDLLNQIIDFYRPRVSVDLTGWEDHYPDLESIFDASQAWELSQSEQATLHLFYLCTAVLSHRSRGIKQISRGTHSSIRQRLCASEVLRLMESSYGLELNGLPFVPYSVSLALSVAYQHLRQSQFKHQQEDARAMVRQCVRILHALRRTWSSADAMATLAQKVLDELDRAPSLASFRVKRVPVSVSASGSTNPGVGGPRTRGGAPAPAFDEPCMPALNGDRTGLKDALFQPSAGPAVPGAEPAGAGTSASGGDKATITNDHASSSSQAQQDGSKNGSGNGSGGGSSCNGGGGGGGGGVDLFNGMDDIFGTYLDPNYPNLEDFSFMDNMQPFDWSSIT</sequence>
<keyword evidence="9" id="KW-0539">Nucleus</keyword>
<evidence type="ECO:0000256" key="5">
    <source>
        <dbReference type="ARBA" id="ARBA00022576"/>
    </source>
</evidence>
<name>A0A1Z5SQ57_HORWE</name>
<comment type="catalytic activity">
    <reaction evidence="11">
        <text>4-(phosphooxy)-L-threonine + 2-oxoglutarate = (R)-3-hydroxy-2-oxo-4-phosphooxybutanoate + L-glutamate</text>
        <dbReference type="Rhea" id="RHEA:16573"/>
        <dbReference type="ChEBI" id="CHEBI:16810"/>
        <dbReference type="ChEBI" id="CHEBI:29985"/>
        <dbReference type="ChEBI" id="CHEBI:58452"/>
        <dbReference type="ChEBI" id="CHEBI:58538"/>
        <dbReference type="EC" id="2.6.1.52"/>
    </reaction>
</comment>
<dbReference type="Pfam" id="PF04082">
    <property type="entry name" value="Fungal_trans"/>
    <property type="match status" value="1"/>
</dbReference>
<dbReference type="GO" id="GO:0003677">
    <property type="term" value="F:DNA binding"/>
    <property type="evidence" value="ECO:0007669"/>
    <property type="project" value="InterPro"/>
</dbReference>
<dbReference type="GO" id="GO:0008270">
    <property type="term" value="F:zinc ion binding"/>
    <property type="evidence" value="ECO:0007669"/>
    <property type="project" value="InterPro"/>
</dbReference>
<comment type="caution">
    <text evidence="15">The sequence shown here is derived from an EMBL/GenBank/DDBJ whole genome shotgun (WGS) entry which is preliminary data.</text>
</comment>
<dbReference type="PANTHER" id="PTHR43247">
    <property type="entry name" value="PHOSPHOSERINE AMINOTRANSFERASE"/>
    <property type="match status" value="1"/>
</dbReference>
<dbReference type="GO" id="GO:0004648">
    <property type="term" value="F:O-phospho-L-serine:2-oxoglutarate aminotransferase activity"/>
    <property type="evidence" value="ECO:0007669"/>
    <property type="project" value="UniProtKB-EC"/>
</dbReference>
<protein>
    <recommendedName>
        <fullName evidence="4">phosphoserine transaminase</fullName>
        <ecNumber evidence="4">2.6.1.52</ecNumber>
    </recommendedName>
</protein>
<evidence type="ECO:0000256" key="11">
    <source>
        <dbReference type="ARBA" id="ARBA00047630"/>
    </source>
</evidence>
<evidence type="ECO:0000256" key="3">
    <source>
        <dbReference type="ARBA" id="ARBA00006904"/>
    </source>
</evidence>
<dbReference type="InterPro" id="IPR000192">
    <property type="entry name" value="Aminotrans_V_dom"/>
</dbReference>
<evidence type="ECO:0000256" key="8">
    <source>
        <dbReference type="ARBA" id="ARBA00022898"/>
    </source>
</evidence>
<comment type="catalytic activity">
    <reaction evidence="12">
        <text>O-phospho-L-serine + 2-oxoglutarate = 3-phosphooxypyruvate + L-glutamate</text>
        <dbReference type="Rhea" id="RHEA:14329"/>
        <dbReference type="ChEBI" id="CHEBI:16810"/>
        <dbReference type="ChEBI" id="CHEBI:18110"/>
        <dbReference type="ChEBI" id="CHEBI:29985"/>
        <dbReference type="ChEBI" id="CHEBI:57524"/>
        <dbReference type="EC" id="2.6.1.52"/>
    </reaction>
</comment>
<keyword evidence="5" id="KW-0032">Aminotransferase</keyword>
<feature type="domain" description="Xylanolytic transcriptional activator regulatory" evidence="14">
    <location>
        <begin position="626"/>
        <end position="700"/>
    </location>
</feature>
<evidence type="ECO:0000256" key="10">
    <source>
        <dbReference type="ARBA" id="ARBA00023299"/>
    </source>
</evidence>
<comment type="cofactor">
    <cofactor evidence="1">
        <name>pyridoxal 5'-phosphate</name>
        <dbReference type="ChEBI" id="CHEBI:597326"/>
    </cofactor>
</comment>
<feature type="compositionally biased region" description="Gly residues" evidence="13">
    <location>
        <begin position="982"/>
        <end position="997"/>
    </location>
</feature>
<evidence type="ECO:0000313" key="16">
    <source>
        <dbReference type="Proteomes" id="UP000194280"/>
    </source>
</evidence>
<feature type="region of interest" description="Disordered" evidence="13">
    <location>
        <begin position="892"/>
        <end position="997"/>
    </location>
</feature>
<dbReference type="InterPro" id="IPR015422">
    <property type="entry name" value="PyrdxlP-dep_Trfase_small"/>
</dbReference>
<feature type="region of interest" description="Disordered" evidence="13">
    <location>
        <begin position="485"/>
        <end position="505"/>
    </location>
</feature>
<evidence type="ECO:0000313" key="15">
    <source>
        <dbReference type="EMBL" id="OTA22878.1"/>
    </source>
</evidence>
<dbReference type="SMART" id="SM00906">
    <property type="entry name" value="Fungal_trans"/>
    <property type="match status" value="1"/>
</dbReference>
<dbReference type="NCBIfam" id="NF003764">
    <property type="entry name" value="PRK05355.1"/>
    <property type="match status" value="1"/>
</dbReference>
<evidence type="ECO:0000256" key="13">
    <source>
        <dbReference type="SAM" id="MobiDB-lite"/>
    </source>
</evidence>
<dbReference type="InterPro" id="IPR007219">
    <property type="entry name" value="XnlR_reg_dom"/>
</dbReference>
<evidence type="ECO:0000256" key="12">
    <source>
        <dbReference type="ARBA" id="ARBA00049007"/>
    </source>
</evidence>
<dbReference type="Gene3D" id="3.90.1150.10">
    <property type="entry name" value="Aspartate Aminotransferase, domain 1"/>
    <property type="match status" value="1"/>
</dbReference>
<dbReference type="SUPFAM" id="SSF53383">
    <property type="entry name" value="PLP-dependent transferases"/>
    <property type="match status" value="1"/>
</dbReference>
<feature type="compositionally biased region" description="Low complexity" evidence="13">
    <location>
        <begin position="969"/>
        <end position="981"/>
    </location>
</feature>
<evidence type="ECO:0000256" key="4">
    <source>
        <dbReference type="ARBA" id="ARBA00013030"/>
    </source>
</evidence>
<dbReference type="FunFam" id="3.40.640.10:FF:000010">
    <property type="entry name" value="Phosphoserine aminotransferase"/>
    <property type="match status" value="1"/>
</dbReference>
<dbReference type="HAMAP" id="MF_00160">
    <property type="entry name" value="SerC_aminotrans_5"/>
    <property type="match status" value="1"/>
</dbReference>
<dbReference type="Pfam" id="PF00266">
    <property type="entry name" value="Aminotran_5"/>
    <property type="match status" value="1"/>
</dbReference>
<keyword evidence="8" id="KW-0663">Pyridoxal phosphate</keyword>
<feature type="region of interest" description="Disordered" evidence="13">
    <location>
        <begin position="404"/>
        <end position="469"/>
    </location>
</feature>
<keyword evidence="6" id="KW-0028">Amino-acid biosynthesis</keyword>
<dbReference type="CDD" id="cd12148">
    <property type="entry name" value="fungal_TF_MHR"/>
    <property type="match status" value="1"/>
</dbReference>
<dbReference type="AlphaFoldDB" id="A0A1Z5SQ57"/>
<dbReference type="InterPro" id="IPR015421">
    <property type="entry name" value="PyrdxlP-dep_Trfase_major"/>
</dbReference>
<gene>
    <name evidence="15" type="ORF">BTJ68_14986</name>
</gene>
<dbReference type="VEuPathDB" id="FungiDB:BTJ68_14986"/>
<evidence type="ECO:0000256" key="1">
    <source>
        <dbReference type="ARBA" id="ARBA00001933"/>
    </source>
</evidence>
<keyword evidence="16" id="KW-1185">Reference proteome</keyword>
<dbReference type="EC" id="2.6.1.52" evidence="4"/>
<dbReference type="Gene3D" id="3.40.640.10">
    <property type="entry name" value="Type I PLP-dependent aspartate aminotransferase-like (Major domain)"/>
    <property type="match status" value="1"/>
</dbReference>
<dbReference type="STRING" id="1157616.A0A1Z5SQ57"/>
<reference evidence="15 16" key="1">
    <citation type="submission" date="2017-01" db="EMBL/GenBank/DDBJ databases">
        <title>The recent genome duplication of the halophilic yeast Hortaea werneckii: insights from long-read sequencing.</title>
        <authorList>
            <person name="Sinha S."/>
            <person name="Flibotte S."/>
            <person name="Neira M."/>
            <person name="Lenassi M."/>
            <person name="Gostincar C."/>
            <person name="Stajich J.E."/>
            <person name="Nislow C.E."/>
        </authorList>
    </citation>
    <scope>NUCLEOTIDE SEQUENCE [LARGE SCALE GENOMIC DNA]</scope>
    <source>
        <strain evidence="15 16">EXF-2000</strain>
    </source>
</reference>
<evidence type="ECO:0000256" key="7">
    <source>
        <dbReference type="ARBA" id="ARBA00022679"/>
    </source>
</evidence>
<dbReference type="GO" id="GO:0030170">
    <property type="term" value="F:pyridoxal phosphate binding"/>
    <property type="evidence" value="ECO:0007669"/>
    <property type="project" value="TreeGrafter"/>
</dbReference>
<keyword evidence="10" id="KW-0718">Serine biosynthesis</keyword>
<dbReference type="UniPathway" id="UPA00135">
    <property type="reaction ID" value="UER00197"/>
</dbReference>
<comment type="pathway">
    <text evidence="2">Amino-acid biosynthesis; L-serine biosynthesis; L-serine from 3-phospho-D-glycerate: step 2/3.</text>
</comment>
<dbReference type="GO" id="GO:0006351">
    <property type="term" value="P:DNA-templated transcription"/>
    <property type="evidence" value="ECO:0007669"/>
    <property type="project" value="InterPro"/>
</dbReference>
<comment type="similarity">
    <text evidence="3">Belongs to the class-V pyridoxal-phosphate-dependent aminotransferase family. SerC subfamily.</text>
</comment>
<evidence type="ECO:0000256" key="9">
    <source>
        <dbReference type="ARBA" id="ARBA00023242"/>
    </source>
</evidence>
<dbReference type="FunFam" id="3.90.1150.10:FF:000006">
    <property type="entry name" value="Phosphoserine aminotransferase"/>
    <property type="match status" value="1"/>
</dbReference>
<organism evidence="15 16">
    <name type="scientific">Hortaea werneckii EXF-2000</name>
    <dbReference type="NCBI Taxonomy" id="1157616"/>
    <lineage>
        <taxon>Eukaryota</taxon>
        <taxon>Fungi</taxon>
        <taxon>Dikarya</taxon>
        <taxon>Ascomycota</taxon>
        <taxon>Pezizomycotina</taxon>
        <taxon>Dothideomycetes</taxon>
        <taxon>Dothideomycetidae</taxon>
        <taxon>Mycosphaerellales</taxon>
        <taxon>Teratosphaeriaceae</taxon>
        <taxon>Hortaea</taxon>
    </lineage>
</organism>
<dbReference type="PANTHER" id="PTHR43247:SF1">
    <property type="entry name" value="PHOSPHOSERINE AMINOTRANSFERASE"/>
    <property type="match status" value="1"/>
</dbReference>
<dbReference type="Proteomes" id="UP000194280">
    <property type="component" value="Unassembled WGS sequence"/>
</dbReference>
<accession>A0A1Z5SQ57</accession>
<dbReference type="GO" id="GO:0005737">
    <property type="term" value="C:cytoplasm"/>
    <property type="evidence" value="ECO:0007669"/>
    <property type="project" value="TreeGrafter"/>
</dbReference>
<feature type="compositionally biased region" description="Low complexity" evidence="13">
    <location>
        <begin position="938"/>
        <end position="953"/>
    </location>
</feature>
<evidence type="ECO:0000256" key="6">
    <source>
        <dbReference type="ARBA" id="ARBA00022605"/>
    </source>
</evidence>